<dbReference type="InterPro" id="IPR032875">
    <property type="entry name" value="Succ_CoA_lig_flav_dom"/>
</dbReference>
<dbReference type="Gene3D" id="3.30.1490.20">
    <property type="entry name" value="ATP-grasp fold, A domain"/>
    <property type="match status" value="1"/>
</dbReference>
<evidence type="ECO:0000256" key="2">
    <source>
        <dbReference type="PROSITE-ProRule" id="PRU00409"/>
    </source>
</evidence>
<dbReference type="Gene3D" id="3.40.50.720">
    <property type="entry name" value="NAD(P)-binding Rossmann-like Domain"/>
    <property type="match status" value="1"/>
</dbReference>
<dbReference type="Pfam" id="PF13380">
    <property type="entry name" value="CoA_binding_2"/>
    <property type="match status" value="1"/>
</dbReference>
<proteinExistence type="inferred from homology"/>
<dbReference type="GO" id="GO:0005524">
    <property type="term" value="F:ATP binding"/>
    <property type="evidence" value="ECO:0007669"/>
    <property type="project" value="UniProtKB-UniRule"/>
</dbReference>
<dbReference type="PROSITE" id="PS50975">
    <property type="entry name" value="ATP_GRASP"/>
    <property type="match status" value="1"/>
</dbReference>
<dbReference type="Gene3D" id="3.30.470.20">
    <property type="entry name" value="ATP-grasp fold, B domain"/>
    <property type="match status" value="1"/>
</dbReference>
<reference evidence="4 5" key="1">
    <citation type="submission" date="2019-08" db="EMBL/GenBank/DDBJ databases">
        <title>Paraburkholderia sp. DCY113.</title>
        <authorList>
            <person name="Kang J."/>
        </authorList>
    </citation>
    <scope>NUCLEOTIDE SEQUENCE [LARGE SCALE GENOMIC DNA]</scope>
    <source>
        <strain evidence="4 5">DCY113</strain>
    </source>
</reference>
<dbReference type="AlphaFoldDB" id="A0A5B0G424"/>
<dbReference type="SMART" id="SM00881">
    <property type="entry name" value="CoA_binding"/>
    <property type="match status" value="1"/>
</dbReference>
<protein>
    <submittedName>
        <fullName evidence="4">Acetate--CoA ligase family protein</fullName>
    </submittedName>
</protein>
<keyword evidence="5" id="KW-1185">Reference proteome</keyword>
<dbReference type="SUPFAM" id="SSF52210">
    <property type="entry name" value="Succinyl-CoA synthetase domains"/>
    <property type="match status" value="2"/>
</dbReference>
<dbReference type="GO" id="GO:0016874">
    <property type="term" value="F:ligase activity"/>
    <property type="evidence" value="ECO:0007669"/>
    <property type="project" value="UniProtKB-KW"/>
</dbReference>
<organism evidence="4 5">
    <name type="scientific">Paraburkholderia panacisoli</name>
    <dbReference type="NCBI Taxonomy" id="2603818"/>
    <lineage>
        <taxon>Bacteria</taxon>
        <taxon>Pseudomonadati</taxon>
        <taxon>Pseudomonadota</taxon>
        <taxon>Betaproteobacteria</taxon>
        <taxon>Burkholderiales</taxon>
        <taxon>Burkholderiaceae</taxon>
        <taxon>Paraburkholderia</taxon>
    </lineage>
</organism>
<dbReference type="Pfam" id="PF13549">
    <property type="entry name" value="ATP-grasp_5"/>
    <property type="match status" value="1"/>
</dbReference>
<comment type="similarity">
    <text evidence="1">In the N-terminal section; belongs to the acetate CoA ligase alpha subunit family.</text>
</comment>
<dbReference type="InterPro" id="IPR036291">
    <property type="entry name" value="NAD(P)-bd_dom_sf"/>
</dbReference>
<dbReference type="EMBL" id="VTUZ01000067">
    <property type="protein sequence ID" value="KAA0997992.1"/>
    <property type="molecule type" value="Genomic_DNA"/>
</dbReference>
<dbReference type="InterPro" id="IPR003781">
    <property type="entry name" value="CoA-bd"/>
</dbReference>
<name>A0A5B0G424_9BURK</name>
<dbReference type="SUPFAM" id="SSF56059">
    <property type="entry name" value="Glutathione synthetase ATP-binding domain-like"/>
    <property type="match status" value="1"/>
</dbReference>
<keyword evidence="2" id="KW-0067">ATP-binding</keyword>
<dbReference type="SUPFAM" id="SSF51735">
    <property type="entry name" value="NAD(P)-binding Rossmann-fold domains"/>
    <property type="match status" value="1"/>
</dbReference>
<keyword evidence="2" id="KW-0547">Nucleotide-binding</keyword>
<dbReference type="Pfam" id="PF13607">
    <property type="entry name" value="Succ_CoA_lig"/>
    <property type="match status" value="1"/>
</dbReference>
<dbReference type="InterPro" id="IPR013815">
    <property type="entry name" value="ATP_grasp_subdomain_1"/>
</dbReference>
<dbReference type="InterPro" id="IPR011761">
    <property type="entry name" value="ATP-grasp"/>
</dbReference>
<sequence length="716" mass="74399">MSKSLIDVAGVQPVERVLKPKSIAIVGASADPRAFGNFVLQNLERFGYAGDIHLVSRSRQEINGRLCVNSVEALPEGIDLAVLCIPESGVLDTVRTLGTLKAGAAVIFASGYAEAGDEGRAKQEELARVAAEGGVALIGPNCMGFTNFEAGVPVTFEAVAPYPLGGRRGVGVVAQSGAMAANLRDAFMGRGQPLTAAVSTGNEASLGIEDYLAWFIADSQTSAIAVYAEQIRRPQTFLLLAREARAAGKPIVMLMPGKSARAREAAQSHTGALAGDHATASVLLAREGVVVVDSLDELFDTTTILARFPVPPSAGTAVMTASGAVKNITLDFAEDIGLTLSSLTEPTIRKLTELLPDYAVADNPLDYTTIGVRNPGLIGELIDTMLADPNVGSLVLSIMGGPSIAQRDKADYLVPALARATKPAVLAVMGDNNQLEDFFTESIAASGVPFFRSPDRALRACGRVASYGESLARAERARAGAPKAIPLPGAVPPNGIFAEYQGKGWLAAAGLPVPKGGLAKSLDEALKIADEIGYPVVLKAQASELPHKSDVGGVVVGLADAAALRAGWDKLHTSVKSHRPELVLDGALVEAMGPRGLELVVGAKRDADWGPVVLVGLGGIFIEVLKDVRLVPADMSEDDIVVELGRLKAAAMLEGVRGAAGVDTRAVAKAVAAIADQMRANPEITEIDVNPLVAYPDRVLALDALVVCGGHGPAHH</sequence>
<dbReference type="InterPro" id="IPR016102">
    <property type="entry name" value="Succinyl-CoA_synth-like"/>
</dbReference>
<evidence type="ECO:0000313" key="5">
    <source>
        <dbReference type="Proteomes" id="UP000325273"/>
    </source>
</evidence>
<dbReference type="Proteomes" id="UP000325273">
    <property type="component" value="Unassembled WGS sequence"/>
</dbReference>
<gene>
    <name evidence="4" type="ORF">FVF58_46530</name>
</gene>
<accession>A0A5B0G424</accession>
<dbReference type="FunFam" id="3.30.1490.20:FF:000020">
    <property type="entry name" value="Protein lysine acetyltransferase"/>
    <property type="match status" value="1"/>
</dbReference>
<evidence type="ECO:0000256" key="1">
    <source>
        <dbReference type="ARBA" id="ARBA00060888"/>
    </source>
</evidence>
<dbReference type="Gene3D" id="3.40.50.261">
    <property type="entry name" value="Succinyl-CoA synthetase domains"/>
    <property type="match status" value="2"/>
</dbReference>
<evidence type="ECO:0000313" key="4">
    <source>
        <dbReference type="EMBL" id="KAA0997992.1"/>
    </source>
</evidence>
<dbReference type="PANTHER" id="PTHR42793:SF4">
    <property type="entry name" value="BLL6376 PROTEIN"/>
    <property type="match status" value="1"/>
</dbReference>
<evidence type="ECO:0000259" key="3">
    <source>
        <dbReference type="PROSITE" id="PS50975"/>
    </source>
</evidence>
<dbReference type="GO" id="GO:0046872">
    <property type="term" value="F:metal ion binding"/>
    <property type="evidence" value="ECO:0007669"/>
    <property type="project" value="InterPro"/>
</dbReference>
<comment type="caution">
    <text evidence="4">The sequence shown here is derived from an EMBL/GenBank/DDBJ whole genome shotgun (WGS) entry which is preliminary data.</text>
</comment>
<dbReference type="PANTHER" id="PTHR42793">
    <property type="entry name" value="COA BINDING DOMAIN CONTAINING PROTEIN"/>
    <property type="match status" value="1"/>
</dbReference>
<keyword evidence="4" id="KW-0436">Ligase</keyword>
<feature type="domain" description="ATP-grasp" evidence="3">
    <location>
        <begin position="503"/>
        <end position="540"/>
    </location>
</feature>
<dbReference type="RefSeq" id="WP_149676291.1">
    <property type="nucleotide sequence ID" value="NZ_VTUZ01000067.1"/>
</dbReference>